<gene>
    <name evidence="2" type="ORF">HK097_003987</name>
</gene>
<proteinExistence type="predicted"/>
<evidence type="ECO:0000256" key="1">
    <source>
        <dbReference type="SAM" id="MobiDB-lite"/>
    </source>
</evidence>
<dbReference type="EMBL" id="JADGJD010000199">
    <property type="protein sequence ID" value="KAJ3053558.1"/>
    <property type="molecule type" value="Genomic_DNA"/>
</dbReference>
<sequence length="215" mass="24267">MPTIPSLLKSIIMKPVSPQDQVAINYISNMDLTRVERFLSQVYPYPKAVPMYEYRRFLILKIYHRDADGTLLSPSLFANQVWNTHVTDTRSLSPNYDLFEVENPITQERRQQNTLDAYASFFGEELTDTLNGGKDEKASVVSDTGKSDQWSPFRTPTVVDNSSPYDQSEYKATDAESEEEGKWDGEGGEWSAAVEDDGSCTGSRHANPSEFWGEA</sequence>
<keyword evidence="3" id="KW-1185">Reference proteome</keyword>
<dbReference type="Proteomes" id="UP001212841">
    <property type="component" value="Unassembled WGS sequence"/>
</dbReference>
<feature type="compositionally biased region" description="Polar residues" evidence="1">
    <location>
        <begin position="141"/>
        <end position="166"/>
    </location>
</feature>
<dbReference type="AlphaFoldDB" id="A0AAD5X3P2"/>
<feature type="compositionally biased region" description="Basic and acidic residues" evidence="1">
    <location>
        <begin position="168"/>
        <end position="185"/>
    </location>
</feature>
<feature type="region of interest" description="Disordered" evidence="1">
    <location>
        <begin position="132"/>
        <end position="215"/>
    </location>
</feature>
<comment type="caution">
    <text evidence="2">The sequence shown here is derived from an EMBL/GenBank/DDBJ whole genome shotgun (WGS) entry which is preliminary data.</text>
</comment>
<reference evidence="2" key="1">
    <citation type="submission" date="2020-05" db="EMBL/GenBank/DDBJ databases">
        <title>Phylogenomic resolution of chytrid fungi.</title>
        <authorList>
            <person name="Stajich J.E."/>
            <person name="Amses K."/>
            <person name="Simmons R."/>
            <person name="Seto K."/>
            <person name="Myers J."/>
            <person name="Bonds A."/>
            <person name="Quandt C.A."/>
            <person name="Barry K."/>
            <person name="Liu P."/>
            <person name="Grigoriev I."/>
            <person name="Longcore J.E."/>
            <person name="James T.Y."/>
        </authorList>
    </citation>
    <scope>NUCLEOTIDE SEQUENCE</scope>
    <source>
        <strain evidence="2">JEL0318</strain>
    </source>
</reference>
<accession>A0AAD5X3P2</accession>
<evidence type="ECO:0000313" key="3">
    <source>
        <dbReference type="Proteomes" id="UP001212841"/>
    </source>
</evidence>
<evidence type="ECO:0000313" key="2">
    <source>
        <dbReference type="EMBL" id="KAJ3053558.1"/>
    </source>
</evidence>
<name>A0AAD5X3P2_9FUNG</name>
<protein>
    <submittedName>
        <fullName evidence="2">Uncharacterized protein</fullName>
    </submittedName>
</protein>
<organism evidence="2 3">
    <name type="scientific">Rhizophlyctis rosea</name>
    <dbReference type="NCBI Taxonomy" id="64517"/>
    <lineage>
        <taxon>Eukaryota</taxon>
        <taxon>Fungi</taxon>
        <taxon>Fungi incertae sedis</taxon>
        <taxon>Chytridiomycota</taxon>
        <taxon>Chytridiomycota incertae sedis</taxon>
        <taxon>Chytridiomycetes</taxon>
        <taxon>Rhizophlyctidales</taxon>
        <taxon>Rhizophlyctidaceae</taxon>
        <taxon>Rhizophlyctis</taxon>
    </lineage>
</organism>